<protein>
    <submittedName>
        <fullName evidence="4">GNAT family N-acetyltransferase</fullName>
        <ecNumber evidence="4">2.3.1.-</ecNumber>
    </submittedName>
</protein>
<dbReference type="PANTHER" id="PTHR43877">
    <property type="entry name" value="AMINOALKYLPHOSPHONATE N-ACETYLTRANSFERASE-RELATED-RELATED"/>
    <property type="match status" value="1"/>
</dbReference>
<dbReference type="InterPro" id="IPR016181">
    <property type="entry name" value="Acyl_CoA_acyltransferase"/>
</dbReference>
<evidence type="ECO:0000313" key="5">
    <source>
        <dbReference type="Proteomes" id="UP001371305"/>
    </source>
</evidence>
<keyword evidence="1 4" id="KW-0808">Transferase</keyword>
<dbReference type="Pfam" id="PF13673">
    <property type="entry name" value="Acetyltransf_10"/>
    <property type="match status" value="1"/>
</dbReference>
<dbReference type="RefSeq" id="WP_341405956.1">
    <property type="nucleotide sequence ID" value="NZ_JBBUKT010000006.1"/>
</dbReference>
<evidence type="ECO:0000256" key="1">
    <source>
        <dbReference type="ARBA" id="ARBA00022679"/>
    </source>
</evidence>
<feature type="domain" description="N-acetyltransferase" evidence="3">
    <location>
        <begin position="4"/>
        <end position="143"/>
    </location>
</feature>
<dbReference type="PROSITE" id="PS51186">
    <property type="entry name" value="GNAT"/>
    <property type="match status" value="1"/>
</dbReference>
<proteinExistence type="predicted"/>
<keyword evidence="5" id="KW-1185">Reference proteome</keyword>
<evidence type="ECO:0000256" key="2">
    <source>
        <dbReference type="ARBA" id="ARBA00023315"/>
    </source>
</evidence>
<sequence length="143" mass="16056">MAIVEIPHGSPGYLELVRLRDLHLRQPIGLRMSEEDLAGEETQRHFALLWNEVILGGLIANPTRTDTAKLRQMWVDPSLRGQGCGRALLEEVERRLLAEGIHHLALNAREGATGFYQNSGYHVVGETFTEVGIPHVRMEKRLG</sequence>
<reference evidence="4 5" key="1">
    <citation type="submission" date="2024-04" db="EMBL/GenBank/DDBJ databases">
        <title>Luteolibacter sp. isolated from soil.</title>
        <authorList>
            <person name="An J."/>
        </authorList>
    </citation>
    <scope>NUCLEOTIDE SEQUENCE [LARGE SCALE GENOMIC DNA]</scope>
    <source>
        <strain evidence="4 5">Y139</strain>
    </source>
</reference>
<gene>
    <name evidence="4" type="ORF">WKV53_16930</name>
</gene>
<dbReference type="EMBL" id="JBBUKT010000006">
    <property type="protein sequence ID" value="MEK7952198.1"/>
    <property type="molecule type" value="Genomic_DNA"/>
</dbReference>
<keyword evidence="2 4" id="KW-0012">Acyltransferase</keyword>
<dbReference type="InterPro" id="IPR000182">
    <property type="entry name" value="GNAT_dom"/>
</dbReference>
<name>A0ABU9AWS2_9BACT</name>
<comment type="caution">
    <text evidence="4">The sequence shown here is derived from an EMBL/GenBank/DDBJ whole genome shotgun (WGS) entry which is preliminary data.</text>
</comment>
<evidence type="ECO:0000313" key="4">
    <source>
        <dbReference type="EMBL" id="MEK7952198.1"/>
    </source>
</evidence>
<dbReference type="InterPro" id="IPR050832">
    <property type="entry name" value="Bact_Acetyltransf"/>
</dbReference>
<dbReference type="EC" id="2.3.1.-" evidence="4"/>
<organism evidence="4 5">
    <name type="scientific">Luteolibacter soli</name>
    <dbReference type="NCBI Taxonomy" id="3135280"/>
    <lineage>
        <taxon>Bacteria</taxon>
        <taxon>Pseudomonadati</taxon>
        <taxon>Verrucomicrobiota</taxon>
        <taxon>Verrucomicrobiia</taxon>
        <taxon>Verrucomicrobiales</taxon>
        <taxon>Verrucomicrobiaceae</taxon>
        <taxon>Luteolibacter</taxon>
    </lineage>
</organism>
<dbReference type="Gene3D" id="3.40.630.30">
    <property type="match status" value="1"/>
</dbReference>
<accession>A0ABU9AWS2</accession>
<dbReference type="Proteomes" id="UP001371305">
    <property type="component" value="Unassembled WGS sequence"/>
</dbReference>
<dbReference type="PANTHER" id="PTHR43877:SF2">
    <property type="entry name" value="AMINOALKYLPHOSPHONATE N-ACETYLTRANSFERASE-RELATED"/>
    <property type="match status" value="1"/>
</dbReference>
<dbReference type="CDD" id="cd04301">
    <property type="entry name" value="NAT_SF"/>
    <property type="match status" value="1"/>
</dbReference>
<dbReference type="SUPFAM" id="SSF55729">
    <property type="entry name" value="Acyl-CoA N-acyltransferases (Nat)"/>
    <property type="match status" value="1"/>
</dbReference>
<dbReference type="GO" id="GO:0016746">
    <property type="term" value="F:acyltransferase activity"/>
    <property type="evidence" value="ECO:0007669"/>
    <property type="project" value="UniProtKB-KW"/>
</dbReference>
<evidence type="ECO:0000259" key="3">
    <source>
        <dbReference type="PROSITE" id="PS51186"/>
    </source>
</evidence>